<proteinExistence type="predicted"/>
<dbReference type="AlphaFoldDB" id="A0A1G8M8R8"/>
<protein>
    <submittedName>
        <fullName evidence="1">Uncharacterized protein</fullName>
    </submittedName>
</protein>
<dbReference type="Proteomes" id="UP000198606">
    <property type="component" value="Unassembled WGS sequence"/>
</dbReference>
<evidence type="ECO:0000313" key="2">
    <source>
        <dbReference type="Proteomes" id="UP000198606"/>
    </source>
</evidence>
<name>A0A1G8M8R8_9GAMM</name>
<sequence length="105" mass="12038">MNGIAMHVIDHEPHCWFLLDDHARLFLDVNCHHSFFSCSVLVRLDAEELADYQRCGRSYLHRLAERIHYSAPILTASTSPYKARNLSSAYHLAVRQAIADWAAQT</sequence>
<reference evidence="1 2" key="1">
    <citation type="submission" date="2016-10" db="EMBL/GenBank/DDBJ databases">
        <authorList>
            <person name="de Groot N.N."/>
        </authorList>
    </citation>
    <scope>NUCLEOTIDE SEQUENCE [LARGE SCALE GENOMIC DNA]</scope>
    <source>
        <strain evidence="1 2">LMG 18387</strain>
    </source>
</reference>
<dbReference type="STRING" id="29435.SAMN05216588_12111"/>
<organism evidence="1 2">
    <name type="scientific">Phytopseudomonas flavescens</name>
    <dbReference type="NCBI Taxonomy" id="29435"/>
    <lineage>
        <taxon>Bacteria</taxon>
        <taxon>Pseudomonadati</taxon>
        <taxon>Pseudomonadota</taxon>
        <taxon>Gammaproteobacteria</taxon>
        <taxon>Pseudomonadales</taxon>
        <taxon>Pseudomonadaceae</taxon>
        <taxon>Phytopseudomonas</taxon>
    </lineage>
</organism>
<accession>A0A1G8M8R8</accession>
<evidence type="ECO:0000313" key="1">
    <source>
        <dbReference type="EMBL" id="SDI64379.1"/>
    </source>
</evidence>
<dbReference type="RefSeq" id="WP_084308012.1">
    <property type="nucleotide sequence ID" value="NZ_FNDG01000021.1"/>
</dbReference>
<dbReference type="EMBL" id="FNDG01000021">
    <property type="protein sequence ID" value="SDI64379.1"/>
    <property type="molecule type" value="Genomic_DNA"/>
</dbReference>
<gene>
    <name evidence="1" type="ORF">SAMN05216588_12111</name>
</gene>